<protein>
    <recommendedName>
        <fullName evidence="1">Integrase catalytic domain-containing protein</fullName>
    </recommendedName>
</protein>
<dbReference type="AlphaFoldDB" id="A0A0V1MXQ5"/>
<dbReference type="InterPro" id="IPR001584">
    <property type="entry name" value="Integrase_cat-core"/>
</dbReference>
<gene>
    <name evidence="2" type="ORF">T10_4358</name>
</gene>
<organism evidence="2 3">
    <name type="scientific">Trichinella papuae</name>
    <dbReference type="NCBI Taxonomy" id="268474"/>
    <lineage>
        <taxon>Eukaryota</taxon>
        <taxon>Metazoa</taxon>
        <taxon>Ecdysozoa</taxon>
        <taxon>Nematoda</taxon>
        <taxon>Enoplea</taxon>
        <taxon>Dorylaimia</taxon>
        <taxon>Trichinellida</taxon>
        <taxon>Trichinellidae</taxon>
        <taxon>Trichinella</taxon>
    </lineage>
</organism>
<feature type="domain" description="Integrase catalytic" evidence="1">
    <location>
        <begin position="1"/>
        <end position="119"/>
    </location>
</feature>
<dbReference type="PROSITE" id="PS50994">
    <property type="entry name" value="INTEGRASE"/>
    <property type="match status" value="1"/>
</dbReference>
<dbReference type="PANTHER" id="PTHR37984">
    <property type="entry name" value="PROTEIN CBG26694"/>
    <property type="match status" value="1"/>
</dbReference>
<sequence>MDEVRQLFATPGLLNTIAFDNAFQFTSEEFQQFLNRGTIQHARIAHFHPASNGQAKWMVLVTKDAFQKIIHDRLKNFLLLKHLTPCASIVKNQAELLMKHRLCLILDHMHPDLAEELVKDKINLTEVIKKKIRNFAADNLVVARNYAPGPKCSPASIVTLTGPAPCNIETTDGQSGNINPEQLRR</sequence>
<dbReference type="GO" id="GO:0015074">
    <property type="term" value="P:DNA integration"/>
    <property type="evidence" value="ECO:0007669"/>
    <property type="project" value="InterPro"/>
</dbReference>
<keyword evidence="3" id="KW-1185">Reference proteome</keyword>
<dbReference type="InterPro" id="IPR012337">
    <property type="entry name" value="RNaseH-like_sf"/>
</dbReference>
<dbReference type="InterPro" id="IPR050951">
    <property type="entry name" value="Retrovirus_Pol_polyprotein"/>
</dbReference>
<dbReference type="InterPro" id="IPR036397">
    <property type="entry name" value="RNaseH_sf"/>
</dbReference>
<accession>A0A0V1MXQ5</accession>
<name>A0A0V1MXQ5_9BILA</name>
<dbReference type="STRING" id="268474.A0A0V1MXQ5"/>
<dbReference type="EMBL" id="JYDO01000027">
    <property type="protein sequence ID" value="KRZ76532.1"/>
    <property type="molecule type" value="Genomic_DNA"/>
</dbReference>
<dbReference type="Gene3D" id="3.30.420.10">
    <property type="entry name" value="Ribonuclease H-like superfamily/Ribonuclease H"/>
    <property type="match status" value="1"/>
</dbReference>
<evidence type="ECO:0000313" key="3">
    <source>
        <dbReference type="Proteomes" id="UP000054843"/>
    </source>
</evidence>
<dbReference type="Proteomes" id="UP000054843">
    <property type="component" value="Unassembled WGS sequence"/>
</dbReference>
<evidence type="ECO:0000313" key="2">
    <source>
        <dbReference type="EMBL" id="KRZ76532.1"/>
    </source>
</evidence>
<evidence type="ECO:0000259" key="1">
    <source>
        <dbReference type="PROSITE" id="PS50994"/>
    </source>
</evidence>
<dbReference type="PANTHER" id="PTHR37984:SF12">
    <property type="entry name" value="RIBONUCLEASE H"/>
    <property type="match status" value="1"/>
</dbReference>
<comment type="caution">
    <text evidence="2">The sequence shown here is derived from an EMBL/GenBank/DDBJ whole genome shotgun (WGS) entry which is preliminary data.</text>
</comment>
<proteinExistence type="predicted"/>
<reference evidence="2 3" key="1">
    <citation type="submission" date="2015-01" db="EMBL/GenBank/DDBJ databases">
        <title>Evolution of Trichinella species and genotypes.</title>
        <authorList>
            <person name="Korhonen P.K."/>
            <person name="Edoardo P."/>
            <person name="Giuseppe L.R."/>
            <person name="Gasser R.B."/>
        </authorList>
    </citation>
    <scope>NUCLEOTIDE SEQUENCE [LARGE SCALE GENOMIC DNA]</scope>
    <source>
        <strain evidence="2">ISS1980</strain>
    </source>
</reference>
<dbReference type="GO" id="GO:0003676">
    <property type="term" value="F:nucleic acid binding"/>
    <property type="evidence" value="ECO:0007669"/>
    <property type="project" value="InterPro"/>
</dbReference>
<dbReference type="SUPFAM" id="SSF53098">
    <property type="entry name" value="Ribonuclease H-like"/>
    <property type="match status" value="1"/>
</dbReference>